<dbReference type="NCBIfam" id="TIGR03552">
    <property type="entry name" value="F420_cofC"/>
    <property type="match status" value="1"/>
</dbReference>
<dbReference type="InterPro" id="IPR029044">
    <property type="entry name" value="Nucleotide-diphossugar_trans"/>
</dbReference>
<dbReference type="SUPFAM" id="SSF53448">
    <property type="entry name" value="Nucleotide-diphospho-sugar transferases"/>
    <property type="match status" value="1"/>
</dbReference>
<evidence type="ECO:0000256" key="4">
    <source>
        <dbReference type="ARBA" id="ARBA00023134"/>
    </source>
</evidence>
<dbReference type="InterPro" id="IPR002835">
    <property type="entry name" value="CofC"/>
</dbReference>
<accession>A0ABV2CZ14</accession>
<gene>
    <name evidence="5" type="primary">cofC</name>
    <name evidence="5" type="ORF">ABVV53_04365</name>
</gene>
<organism evidence="5 6">
    <name type="scientific">Novosphingobium kalidii</name>
    <dbReference type="NCBI Taxonomy" id="3230299"/>
    <lineage>
        <taxon>Bacteria</taxon>
        <taxon>Pseudomonadati</taxon>
        <taxon>Pseudomonadota</taxon>
        <taxon>Alphaproteobacteria</taxon>
        <taxon>Sphingomonadales</taxon>
        <taxon>Sphingomonadaceae</taxon>
        <taxon>Novosphingobium</taxon>
    </lineage>
</organism>
<evidence type="ECO:0000256" key="3">
    <source>
        <dbReference type="ARBA" id="ARBA00022741"/>
    </source>
</evidence>
<dbReference type="Pfam" id="PF01983">
    <property type="entry name" value="CofC"/>
    <property type="match status" value="1"/>
</dbReference>
<evidence type="ECO:0000313" key="6">
    <source>
        <dbReference type="Proteomes" id="UP001548713"/>
    </source>
</evidence>
<keyword evidence="2 5" id="KW-0548">Nucleotidyltransferase</keyword>
<dbReference type="GO" id="GO:0043814">
    <property type="term" value="F:phospholactate guanylyltransferase activity"/>
    <property type="evidence" value="ECO:0007669"/>
    <property type="project" value="UniProtKB-EC"/>
</dbReference>
<dbReference type="PANTHER" id="PTHR40392:SF1">
    <property type="entry name" value="2-PHOSPHO-L-LACTATE GUANYLYLTRANSFERASE"/>
    <property type="match status" value="1"/>
</dbReference>
<dbReference type="Gene3D" id="3.90.550.10">
    <property type="entry name" value="Spore Coat Polysaccharide Biosynthesis Protein SpsA, Chain A"/>
    <property type="match status" value="1"/>
</dbReference>
<evidence type="ECO:0000313" key="5">
    <source>
        <dbReference type="EMBL" id="MET1754695.1"/>
    </source>
</evidence>
<evidence type="ECO:0000256" key="1">
    <source>
        <dbReference type="ARBA" id="ARBA00022679"/>
    </source>
</evidence>
<dbReference type="PANTHER" id="PTHR40392">
    <property type="entry name" value="2-PHOSPHO-L-LACTATE GUANYLYLTRANSFERASE"/>
    <property type="match status" value="1"/>
</dbReference>
<keyword evidence="4" id="KW-0342">GTP-binding</keyword>
<keyword evidence="3" id="KW-0547">Nucleotide-binding</keyword>
<sequence length="202" mass="21232">MTDKAPICWALIPVKAPGEGKSRLAGVLDAQARSRLVEAMLTQVVEAARGSPAIERVCLVSDPTRRNGDGATVIQDAGGGLNPALEAAVMALPAPAPDRILIVAADLPDLSSPELTMMARVASNVIAIAPDRHGAGTNALSLPFAIAPEFRFHFGTGSYAAHRAEALRFGYTVETMLSEGLEKDIDEPADLADARSNFQEAF</sequence>
<keyword evidence="1 5" id="KW-0808">Transferase</keyword>
<dbReference type="Proteomes" id="UP001548713">
    <property type="component" value="Unassembled WGS sequence"/>
</dbReference>
<protein>
    <submittedName>
        <fullName evidence="5">2-phospho-L-lactate guanylyltransferase</fullName>
        <ecNumber evidence="5">2.7.7.68</ecNumber>
    </submittedName>
</protein>
<dbReference type="EMBL" id="JBEWLY010000008">
    <property type="protein sequence ID" value="MET1754695.1"/>
    <property type="molecule type" value="Genomic_DNA"/>
</dbReference>
<name>A0ABV2CZ14_9SPHN</name>
<proteinExistence type="predicted"/>
<comment type="caution">
    <text evidence="5">The sequence shown here is derived from an EMBL/GenBank/DDBJ whole genome shotgun (WGS) entry which is preliminary data.</text>
</comment>
<dbReference type="EC" id="2.7.7.68" evidence="5"/>
<reference evidence="5 6" key="1">
    <citation type="submission" date="2024-07" db="EMBL/GenBank/DDBJ databases">
        <title>Novosphingobium kalidii RD2P27.</title>
        <authorList>
            <person name="Sun J.-Q."/>
        </authorList>
    </citation>
    <scope>NUCLEOTIDE SEQUENCE [LARGE SCALE GENOMIC DNA]</scope>
    <source>
        <strain evidence="5 6">RD2P27</strain>
    </source>
</reference>
<dbReference type="RefSeq" id="WP_353983162.1">
    <property type="nucleotide sequence ID" value="NZ_JBEWLY010000008.1"/>
</dbReference>
<evidence type="ECO:0000256" key="2">
    <source>
        <dbReference type="ARBA" id="ARBA00022695"/>
    </source>
</evidence>
<keyword evidence="6" id="KW-1185">Reference proteome</keyword>